<dbReference type="Proteomes" id="UP000024635">
    <property type="component" value="Unassembled WGS sequence"/>
</dbReference>
<keyword evidence="2" id="KW-1185">Reference proteome</keyword>
<protein>
    <submittedName>
        <fullName evidence="1">Uncharacterized protein</fullName>
    </submittedName>
</protein>
<organism evidence="1 2">
    <name type="scientific">Ancylostoma ceylanicum</name>
    <dbReference type="NCBI Taxonomy" id="53326"/>
    <lineage>
        <taxon>Eukaryota</taxon>
        <taxon>Metazoa</taxon>
        <taxon>Ecdysozoa</taxon>
        <taxon>Nematoda</taxon>
        <taxon>Chromadorea</taxon>
        <taxon>Rhabditida</taxon>
        <taxon>Rhabditina</taxon>
        <taxon>Rhabditomorpha</taxon>
        <taxon>Strongyloidea</taxon>
        <taxon>Ancylostomatidae</taxon>
        <taxon>Ancylostomatinae</taxon>
        <taxon>Ancylostoma</taxon>
    </lineage>
</organism>
<proteinExistence type="predicted"/>
<comment type="caution">
    <text evidence="1">The sequence shown here is derived from an EMBL/GenBank/DDBJ whole genome shotgun (WGS) entry which is preliminary data.</text>
</comment>
<dbReference type="AlphaFoldDB" id="A0A016WSI5"/>
<gene>
    <name evidence="1" type="primary">Acey_s0548.g3279</name>
    <name evidence="1" type="ORF">Y032_0548g3279</name>
</gene>
<evidence type="ECO:0000313" key="1">
    <source>
        <dbReference type="EMBL" id="EYC41983.1"/>
    </source>
</evidence>
<dbReference type="EMBL" id="JARK01000148">
    <property type="protein sequence ID" value="EYC41983.1"/>
    <property type="molecule type" value="Genomic_DNA"/>
</dbReference>
<accession>A0A016WSI5</accession>
<evidence type="ECO:0000313" key="2">
    <source>
        <dbReference type="Proteomes" id="UP000024635"/>
    </source>
</evidence>
<name>A0A016WSI5_9BILA</name>
<sequence>MFWASTGGVKRYAWKSSGDGVSRLANREIDQSWNPTAPPYPEACVIEITRDKRVNNTQIYPWLTNESTSLTF</sequence>
<reference evidence="2" key="1">
    <citation type="journal article" date="2015" name="Nat. Genet.">
        <title>The genome and transcriptome of the zoonotic hookworm Ancylostoma ceylanicum identify infection-specific gene families.</title>
        <authorList>
            <person name="Schwarz E.M."/>
            <person name="Hu Y."/>
            <person name="Antoshechkin I."/>
            <person name="Miller M.M."/>
            <person name="Sternberg P.W."/>
            <person name="Aroian R.V."/>
        </authorList>
    </citation>
    <scope>NUCLEOTIDE SEQUENCE</scope>
    <source>
        <strain evidence="2">HY135</strain>
    </source>
</reference>